<dbReference type="PANTHER" id="PTHR35892">
    <property type="entry name" value="OUTER MEMBRANE PROTEIN PAGN-RELATED"/>
    <property type="match status" value="1"/>
</dbReference>
<reference evidence="6 7" key="1">
    <citation type="journal article" date="2006" name="Genome Res.">
        <title>Massive genome erosion and functional adaptations provide insights into the symbiotic lifestyle of Sodalis glossinidius in the tsetse host.</title>
        <authorList>
            <person name="Toh H."/>
            <person name="Weiss B.L."/>
            <person name="Perkin S.A.H."/>
            <person name="Yamashita A."/>
            <person name="Oshima K."/>
            <person name="Hattori M."/>
            <person name="Aksoy S."/>
        </authorList>
    </citation>
    <scope>NUCLEOTIDE SEQUENCE [LARGE SCALE GENOMIC DNA]</scope>
    <source>
        <strain evidence="7">morsitans</strain>
    </source>
</reference>
<dbReference type="AlphaFoldDB" id="Q2NTL5"/>
<dbReference type="SUPFAM" id="SSF56925">
    <property type="entry name" value="OMPA-like"/>
    <property type="match status" value="1"/>
</dbReference>
<protein>
    <submittedName>
        <fullName evidence="6">Phage outer membrane protein</fullName>
    </submittedName>
</protein>
<dbReference type="HOGENOM" id="CLU_099385_0_0_6"/>
<dbReference type="GO" id="GO:0044384">
    <property type="term" value="C:host outer membrane"/>
    <property type="evidence" value="ECO:0007669"/>
    <property type="project" value="InterPro"/>
</dbReference>
<dbReference type="InterPro" id="IPR000758">
    <property type="entry name" value="Enterovir_OMP"/>
</dbReference>
<keyword evidence="3" id="KW-0812">Transmembrane</keyword>
<dbReference type="PANTHER" id="PTHR35892:SF2">
    <property type="entry name" value="OUTER MEMBRANE PROTEIN PAGN"/>
    <property type="match status" value="1"/>
</dbReference>
<dbReference type="KEGG" id="sgl:SG1236"/>
<evidence type="ECO:0000256" key="4">
    <source>
        <dbReference type="ARBA" id="ARBA00022729"/>
    </source>
</evidence>
<name>Q2NTL5_SODGM</name>
<organism evidence="6 7">
    <name type="scientific">Sodalis glossinidius (strain morsitans)</name>
    <dbReference type="NCBI Taxonomy" id="343509"/>
    <lineage>
        <taxon>Bacteria</taxon>
        <taxon>Pseudomonadati</taxon>
        <taxon>Pseudomonadota</taxon>
        <taxon>Gammaproteobacteria</taxon>
        <taxon>Enterobacterales</taxon>
        <taxon>Bruguierivoracaceae</taxon>
        <taxon>Sodalis</taxon>
    </lineage>
</organism>
<sequence length="247" mass="27140">MARTPEAATCRSRYWQFHTMPPYLCPVAATSILSSSVVHAAKGDQTLSIGYAQMNSDPSKAAYSANKTEYESRLKTTGNVFAQHADSDKQPQGMFIRYRYKLDDTWGVMGAITYAVGDMDNHFLSGEKAKNKKDANKIEKRFSNRVKTDYVSLLAGPTLRANEWVSAFGLLGVALHSVENSLYETDKTSIPPKQVSRNEKSSNTSLAYALGLQFNVYKGLVIDAAWAGSGSGDWKSSGFNLGVGYQF</sequence>
<dbReference type="Gene3D" id="2.40.160.20">
    <property type="match status" value="1"/>
</dbReference>
<gene>
    <name evidence="6" type="ordered locus">SG1236</name>
</gene>
<dbReference type="eggNOG" id="COG3637">
    <property type="taxonomic scope" value="Bacteria"/>
</dbReference>
<evidence type="ECO:0000313" key="7">
    <source>
        <dbReference type="Proteomes" id="UP000001932"/>
    </source>
</evidence>
<keyword evidence="5" id="KW-0472">Membrane</keyword>
<dbReference type="InterPro" id="IPR051723">
    <property type="entry name" value="Bact_OM_Invasion-Related"/>
</dbReference>
<evidence type="ECO:0000313" key="6">
    <source>
        <dbReference type="EMBL" id="BAE74510.1"/>
    </source>
</evidence>
<proteinExistence type="predicted"/>
<keyword evidence="2" id="KW-1134">Transmembrane beta strand</keyword>
<evidence type="ECO:0000256" key="5">
    <source>
        <dbReference type="ARBA" id="ARBA00023136"/>
    </source>
</evidence>
<comment type="subcellular location">
    <subcellularLocation>
        <location evidence="1">Membrane</location>
        <topology evidence="1">Multi-pass membrane protein</topology>
    </subcellularLocation>
</comment>
<evidence type="ECO:0000256" key="2">
    <source>
        <dbReference type="ARBA" id="ARBA00022452"/>
    </source>
</evidence>
<dbReference type="InterPro" id="IPR011250">
    <property type="entry name" value="OMP/PagP_B-barrel"/>
</dbReference>
<dbReference type="GO" id="GO:0016020">
    <property type="term" value="C:membrane"/>
    <property type="evidence" value="ECO:0007669"/>
    <property type="project" value="UniProtKB-SubCell"/>
</dbReference>
<dbReference type="EMBL" id="AP008232">
    <property type="protein sequence ID" value="BAE74510.1"/>
    <property type="molecule type" value="Genomic_DNA"/>
</dbReference>
<keyword evidence="7" id="KW-1185">Reference proteome</keyword>
<evidence type="ECO:0000256" key="3">
    <source>
        <dbReference type="ARBA" id="ARBA00022692"/>
    </source>
</evidence>
<dbReference type="PRINTS" id="PR00316">
    <property type="entry name" value="ENTEROVIROMP"/>
</dbReference>
<accession>Q2NTL5</accession>
<keyword evidence="4" id="KW-0732">Signal</keyword>
<evidence type="ECO:0000256" key="1">
    <source>
        <dbReference type="ARBA" id="ARBA00004141"/>
    </source>
</evidence>
<dbReference type="STRING" id="343509.SG1236"/>
<dbReference type="Proteomes" id="UP000001932">
    <property type="component" value="Chromosome"/>
</dbReference>
<dbReference type="Pfam" id="PF06316">
    <property type="entry name" value="Ail_Lom"/>
    <property type="match status" value="1"/>
</dbReference>